<dbReference type="PROSITE" id="PS00135">
    <property type="entry name" value="TRYPSIN_SER"/>
    <property type="match status" value="1"/>
</dbReference>
<evidence type="ECO:0000256" key="1">
    <source>
        <dbReference type="ARBA" id="ARBA00004239"/>
    </source>
</evidence>
<proteinExistence type="inferred from homology"/>
<reference evidence="15 16" key="1">
    <citation type="journal article" date="2007" name="Nature">
        <title>Evolution of genes and genomes on the Drosophila phylogeny.</title>
        <authorList>
            <consortium name="Drosophila 12 Genomes Consortium"/>
            <person name="Clark A.G."/>
            <person name="Eisen M.B."/>
            <person name="Smith D.R."/>
            <person name="Bergman C.M."/>
            <person name="Oliver B."/>
            <person name="Markow T.A."/>
            <person name="Kaufman T.C."/>
            <person name="Kellis M."/>
            <person name="Gelbart W."/>
            <person name="Iyer V.N."/>
            <person name="Pollard D.A."/>
            <person name="Sackton T.B."/>
            <person name="Larracuente A.M."/>
            <person name="Singh N.D."/>
            <person name="Abad J.P."/>
            <person name="Abt D.N."/>
            <person name="Adryan B."/>
            <person name="Aguade M."/>
            <person name="Akashi H."/>
            <person name="Anderson W.W."/>
            <person name="Aquadro C.F."/>
            <person name="Ardell D.H."/>
            <person name="Arguello R."/>
            <person name="Artieri C.G."/>
            <person name="Barbash D.A."/>
            <person name="Barker D."/>
            <person name="Barsanti P."/>
            <person name="Batterham P."/>
            <person name="Batzoglou S."/>
            <person name="Begun D."/>
            <person name="Bhutkar A."/>
            <person name="Blanco E."/>
            <person name="Bosak S.A."/>
            <person name="Bradley R.K."/>
            <person name="Brand A.D."/>
            <person name="Brent M.R."/>
            <person name="Brooks A.N."/>
            <person name="Brown R.H."/>
            <person name="Butlin R.K."/>
            <person name="Caggese C."/>
            <person name="Calvi B.R."/>
            <person name="Bernardo de Carvalho A."/>
            <person name="Caspi A."/>
            <person name="Castrezana S."/>
            <person name="Celniker S.E."/>
            <person name="Chang J.L."/>
            <person name="Chapple C."/>
            <person name="Chatterji S."/>
            <person name="Chinwalla A."/>
            <person name="Civetta A."/>
            <person name="Clifton S.W."/>
            <person name="Comeron J.M."/>
            <person name="Costello J.C."/>
            <person name="Coyne J.A."/>
            <person name="Daub J."/>
            <person name="David R.G."/>
            <person name="Delcher A.L."/>
            <person name="Delehaunty K."/>
            <person name="Do C.B."/>
            <person name="Ebling H."/>
            <person name="Edwards K."/>
            <person name="Eickbush T."/>
            <person name="Evans J.D."/>
            <person name="Filipski A."/>
            <person name="Findeiss S."/>
            <person name="Freyhult E."/>
            <person name="Fulton L."/>
            <person name="Fulton R."/>
            <person name="Garcia A.C."/>
            <person name="Gardiner A."/>
            <person name="Garfield D.A."/>
            <person name="Garvin B.E."/>
            <person name="Gibson G."/>
            <person name="Gilbert D."/>
            <person name="Gnerre S."/>
            <person name="Godfrey J."/>
            <person name="Good R."/>
            <person name="Gotea V."/>
            <person name="Gravely B."/>
            <person name="Greenberg A.J."/>
            <person name="Griffiths-Jones S."/>
            <person name="Gross S."/>
            <person name="Guigo R."/>
            <person name="Gustafson E.A."/>
            <person name="Haerty W."/>
            <person name="Hahn M.W."/>
            <person name="Halligan D.L."/>
            <person name="Halpern A.L."/>
            <person name="Halter G.M."/>
            <person name="Han M.V."/>
            <person name="Heger A."/>
            <person name="Hillier L."/>
            <person name="Hinrichs A.S."/>
            <person name="Holmes I."/>
            <person name="Hoskins R.A."/>
            <person name="Hubisz M.J."/>
            <person name="Hultmark D."/>
            <person name="Huntley M.A."/>
            <person name="Jaffe D.B."/>
            <person name="Jagadeeshan S."/>
            <person name="Jeck W.R."/>
            <person name="Johnson J."/>
            <person name="Jones C.D."/>
            <person name="Jordan W.C."/>
            <person name="Karpen G.H."/>
            <person name="Kataoka E."/>
            <person name="Keightley P.D."/>
            <person name="Kheradpour P."/>
            <person name="Kirkness E.F."/>
            <person name="Koerich L.B."/>
            <person name="Kristiansen K."/>
            <person name="Kudrna D."/>
            <person name="Kulathinal R.J."/>
            <person name="Kumar S."/>
            <person name="Kwok R."/>
            <person name="Lander E."/>
            <person name="Langley C.H."/>
            <person name="Lapoint R."/>
            <person name="Lazzaro B.P."/>
            <person name="Lee S.J."/>
            <person name="Levesque L."/>
            <person name="Li R."/>
            <person name="Lin C.F."/>
            <person name="Lin M.F."/>
            <person name="Lindblad-Toh K."/>
            <person name="Llopart A."/>
            <person name="Long M."/>
            <person name="Low L."/>
            <person name="Lozovsky E."/>
            <person name="Lu J."/>
            <person name="Luo M."/>
            <person name="Machado C.A."/>
            <person name="Makalowski W."/>
            <person name="Marzo M."/>
            <person name="Matsuda M."/>
            <person name="Matzkin L."/>
            <person name="McAllister B."/>
            <person name="McBride C.S."/>
            <person name="McKernan B."/>
            <person name="McKernan K."/>
            <person name="Mendez-Lago M."/>
            <person name="Minx P."/>
            <person name="Mollenhauer M.U."/>
            <person name="Montooth K."/>
            <person name="Mount S.M."/>
            <person name="Mu X."/>
            <person name="Myers E."/>
            <person name="Negre B."/>
            <person name="Newfeld S."/>
            <person name="Nielsen R."/>
            <person name="Noor M.A."/>
            <person name="O'Grady P."/>
            <person name="Pachter L."/>
            <person name="Papaceit M."/>
            <person name="Parisi M.J."/>
            <person name="Parisi M."/>
            <person name="Parts L."/>
            <person name="Pedersen J.S."/>
            <person name="Pesole G."/>
            <person name="Phillippy A.M."/>
            <person name="Ponting C.P."/>
            <person name="Pop M."/>
            <person name="Porcelli D."/>
            <person name="Powell J.R."/>
            <person name="Prohaska S."/>
            <person name="Pruitt K."/>
            <person name="Puig M."/>
            <person name="Quesneville H."/>
            <person name="Ram K.R."/>
            <person name="Rand D."/>
            <person name="Rasmussen M.D."/>
            <person name="Reed L.K."/>
            <person name="Reenan R."/>
            <person name="Reily A."/>
            <person name="Remington K.A."/>
            <person name="Rieger T.T."/>
            <person name="Ritchie M.G."/>
            <person name="Robin C."/>
            <person name="Rogers Y.H."/>
            <person name="Rohde C."/>
            <person name="Rozas J."/>
            <person name="Rubenfield M.J."/>
            <person name="Ruiz A."/>
            <person name="Russo S."/>
            <person name="Salzberg S.L."/>
            <person name="Sanchez-Gracia A."/>
            <person name="Saranga D.J."/>
            <person name="Sato H."/>
            <person name="Schaeffer S.W."/>
            <person name="Schatz M.C."/>
            <person name="Schlenke T."/>
            <person name="Schwartz R."/>
            <person name="Segarra C."/>
            <person name="Singh R.S."/>
            <person name="Sirot L."/>
            <person name="Sirota M."/>
            <person name="Sisneros N.B."/>
            <person name="Smith C.D."/>
            <person name="Smith T.F."/>
            <person name="Spieth J."/>
            <person name="Stage D.E."/>
            <person name="Stark A."/>
            <person name="Stephan W."/>
            <person name="Strausberg R.L."/>
            <person name="Strempel S."/>
            <person name="Sturgill D."/>
            <person name="Sutton G."/>
            <person name="Sutton G.G."/>
            <person name="Tao W."/>
            <person name="Teichmann S."/>
            <person name="Tobari Y.N."/>
            <person name="Tomimura Y."/>
            <person name="Tsolas J.M."/>
            <person name="Valente V.L."/>
            <person name="Venter E."/>
            <person name="Venter J.C."/>
            <person name="Vicario S."/>
            <person name="Vieira F.G."/>
            <person name="Vilella A.J."/>
            <person name="Villasante A."/>
            <person name="Walenz B."/>
            <person name="Wang J."/>
            <person name="Wasserman M."/>
            <person name="Watts T."/>
            <person name="Wilson D."/>
            <person name="Wilson R.K."/>
            <person name="Wing R.A."/>
            <person name="Wolfner M.F."/>
            <person name="Wong A."/>
            <person name="Wong G.K."/>
            <person name="Wu C.I."/>
            <person name="Wu G."/>
            <person name="Yamamoto D."/>
            <person name="Yang H.P."/>
            <person name="Yang S.P."/>
            <person name="Yorke J.A."/>
            <person name="Yoshida K."/>
            <person name="Zdobnov E."/>
            <person name="Zhang P."/>
            <person name="Zhang Y."/>
            <person name="Zimin A.V."/>
            <person name="Baldwin J."/>
            <person name="Abdouelleil A."/>
            <person name="Abdulkadir J."/>
            <person name="Abebe A."/>
            <person name="Abera B."/>
            <person name="Abreu J."/>
            <person name="Acer S.C."/>
            <person name="Aftuck L."/>
            <person name="Alexander A."/>
            <person name="An P."/>
            <person name="Anderson E."/>
            <person name="Anderson S."/>
            <person name="Arachi H."/>
            <person name="Azer M."/>
            <person name="Bachantsang P."/>
            <person name="Barry A."/>
            <person name="Bayul T."/>
            <person name="Berlin A."/>
            <person name="Bessette D."/>
            <person name="Bloom T."/>
            <person name="Blye J."/>
            <person name="Boguslavskiy L."/>
            <person name="Bonnet C."/>
            <person name="Boukhgalter B."/>
            <person name="Bourzgui I."/>
            <person name="Brown A."/>
            <person name="Cahill P."/>
            <person name="Channer S."/>
            <person name="Cheshatsang Y."/>
            <person name="Chuda L."/>
            <person name="Citroen M."/>
            <person name="Collymore A."/>
            <person name="Cooke P."/>
            <person name="Costello M."/>
            <person name="D'Aco K."/>
            <person name="Daza R."/>
            <person name="De Haan G."/>
            <person name="DeGray S."/>
            <person name="DeMaso C."/>
            <person name="Dhargay N."/>
            <person name="Dooley K."/>
            <person name="Dooley E."/>
            <person name="Doricent M."/>
            <person name="Dorje P."/>
            <person name="Dorjee K."/>
            <person name="Dupes A."/>
            <person name="Elong R."/>
            <person name="Falk J."/>
            <person name="Farina A."/>
            <person name="Faro S."/>
            <person name="Ferguson D."/>
            <person name="Fisher S."/>
            <person name="Foley C.D."/>
            <person name="Franke A."/>
            <person name="Friedrich D."/>
            <person name="Gadbois L."/>
            <person name="Gearin G."/>
            <person name="Gearin C.R."/>
            <person name="Giannoukos G."/>
            <person name="Goode T."/>
            <person name="Graham J."/>
            <person name="Grandbois E."/>
            <person name="Grewal S."/>
            <person name="Gyaltsen K."/>
            <person name="Hafez N."/>
            <person name="Hagos B."/>
            <person name="Hall J."/>
            <person name="Henson C."/>
            <person name="Hollinger A."/>
            <person name="Honan T."/>
            <person name="Huard M.D."/>
            <person name="Hughes L."/>
            <person name="Hurhula B."/>
            <person name="Husby M.E."/>
            <person name="Kamat A."/>
            <person name="Kanga B."/>
            <person name="Kashin S."/>
            <person name="Khazanovich D."/>
            <person name="Kisner P."/>
            <person name="Lance K."/>
            <person name="Lara M."/>
            <person name="Lee W."/>
            <person name="Lennon N."/>
            <person name="Letendre F."/>
            <person name="LeVine R."/>
            <person name="Lipovsky A."/>
            <person name="Liu X."/>
            <person name="Liu J."/>
            <person name="Liu S."/>
            <person name="Lokyitsang T."/>
            <person name="Lokyitsang Y."/>
            <person name="Lubonja R."/>
            <person name="Lui A."/>
            <person name="MacDonald P."/>
            <person name="Magnisalis V."/>
            <person name="Maru K."/>
            <person name="Matthews C."/>
            <person name="McCusker W."/>
            <person name="McDonough S."/>
            <person name="Mehta T."/>
            <person name="Meldrim J."/>
            <person name="Meneus L."/>
            <person name="Mihai O."/>
            <person name="Mihalev A."/>
            <person name="Mihova T."/>
            <person name="Mittelman R."/>
            <person name="Mlenga V."/>
            <person name="Montmayeur A."/>
            <person name="Mulrain L."/>
            <person name="Navidi A."/>
            <person name="Naylor J."/>
            <person name="Negash T."/>
            <person name="Nguyen T."/>
            <person name="Nguyen N."/>
            <person name="Nicol R."/>
            <person name="Norbu C."/>
            <person name="Norbu N."/>
            <person name="Novod N."/>
            <person name="O'Neill B."/>
            <person name="Osman S."/>
            <person name="Markiewicz E."/>
            <person name="Oyono O.L."/>
            <person name="Patti C."/>
            <person name="Phunkhang P."/>
            <person name="Pierre F."/>
            <person name="Priest M."/>
            <person name="Raghuraman S."/>
            <person name="Rege F."/>
            <person name="Reyes R."/>
            <person name="Rise C."/>
            <person name="Rogov P."/>
            <person name="Ross K."/>
            <person name="Ryan E."/>
            <person name="Settipalli S."/>
            <person name="Shea T."/>
            <person name="Sherpa N."/>
            <person name="Shi L."/>
            <person name="Shih D."/>
            <person name="Sparrow T."/>
            <person name="Spaulding J."/>
            <person name="Stalker J."/>
            <person name="Stange-Thomann N."/>
            <person name="Stavropoulos S."/>
            <person name="Stone C."/>
            <person name="Strader C."/>
            <person name="Tesfaye S."/>
            <person name="Thomson T."/>
            <person name="Thoulutsang Y."/>
            <person name="Thoulutsang D."/>
            <person name="Topham K."/>
            <person name="Topping I."/>
            <person name="Tsamla T."/>
            <person name="Vassiliev H."/>
            <person name="Vo A."/>
            <person name="Wangchuk T."/>
            <person name="Wangdi T."/>
            <person name="Weiand M."/>
            <person name="Wilkinson J."/>
            <person name="Wilson A."/>
            <person name="Yadav S."/>
            <person name="Young G."/>
            <person name="Yu Q."/>
            <person name="Zembek L."/>
            <person name="Zhong D."/>
            <person name="Zimmer A."/>
            <person name="Zwirko Z."/>
            <person name="Jaffe D.B."/>
            <person name="Alvarez P."/>
            <person name="Brockman W."/>
            <person name="Butler J."/>
            <person name="Chin C."/>
            <person name="Gnerre S."/>
            <person name="Grabherr M."/>
            <person name="Kleber M."/>
            <person name="Mauceli E."/>
            <person name="MacCallum I."/>
        </authorList>
    </citation>
    <scope>NUCLEOTIDE SEQUENCE [LARGE SCALE GENOMIC DNA]</scope>
    <source>
        <strain evidence="16">Tucson 15010-1051.87</strain>
    </source>
</reference>
<gene>
    <name evidence="15" type="primary">Dvir\GJ15557</name>
    <name evidence="15" type="ORF">Dvir_GJ15557</name>
</gene>
<dbReference type="KEGG" id="dvi:6634725"/>
<dbReference type="PROSITE" id="PS50240">
    <property type="entry name" value="TRYPSIN_DOM"/>
    <property type="match status" value="1"/>
</dbReference>
<dbReference type="AlphaFoldDB" id="B4MB23"/>
<keyword evidence="16" id="KW-1185">Reference proteome</keyword>
<dbReference type="GO" id="GO:0006508">
    <property type="term" value="P:proteolysis"/>
    <property type="evidence" value="ECO:0007669"/>
    <property type="project" value="UniProtKB-KW"/>
</dbReference>
<dbReference type="SMART" id="SM00020">
    <property type="entry name" value="Tryp_SPc"/>
    <property type="match status" value="1"/>
</dbReference>
<dbReference type="SMR" id="B4MB23"/>
<dbReference type="InterPro" id="IPR050430">
    <property type="entry name" value="Peptidase_S1"/>
</dbReference>
<feature type="domain" description="Peptidase S1" evidence="14">
    <location>
        <begin position="29"/>
        <end position="268"/>
    </location>
</feature>
<dbReference type="InterPro" id="IPR001254">
    <property type="entry name" value="Trypsin_dom"/>
</dbReference>
<protein>
    <recommendedName>
        <fullName evidence="11">trypsin</fullName>
        <ecNumber evidence="11">3.4.21.4</ecNumber>
    </recommendedName>
</protein>
<keyword evidence="5 13" id="KW-0732">Signal</keyword>
<dbReference type="InterPro" id="IPR043504">
    <property type="entry name" value="Peptidase_S1_PA_chymotrypsin"/>
</dbReference>
<keyword evidence="3" id="KW-0964">Secreted</keyword>
<evidence type="ECO:0000256" key="5">
    <source>
        <dbReference type="ARBA" id="ARBA00022729"/>
    </source>
</evidence>
<keyword evidence="4 12" id="KW-0645">Protease</keyword>
<dbReference type="InterPro" id="IPR009003">
    <property type="entry name" value="Peptidase_S1_PA"/>
</dbReference>
<comment type="catalytic activity">
    <reaction evidence="10">
        <text>Preferential cleavage: Arg-|-Xaa, Lys-|-Xaa.</text>
        <dbReference type="EC" id="3.4.21.4"/>
    </reaction>
</comment>
<comment type="similarity">
    <text evidence="2">Belongs to the peptidase S1 family.</text>
</comment>
<dbReference type="FunFam" id="2.40.10.10:FF:000111">
    <property type="entry name" value="Blast:Serine protease nudel"/>
    <property type="match status" value="1"/>
</dbReference>
<dbReference type="EC" id="3.4.21.4" evidence="11"/>
<dbReference type="InterPro" id="IPR018114">
    <property type="entry name" value="TRYPSIN_HIS"/>
</dbReference>
<evidence type="ECO:0000256" key="6">
    <source>
        <dbReference type="ARBA" id="ARBA00022801"/>
    </source>
</evidence>
<evidence type="ECO:0000256" key="10">
    <source>
        <dbReference type="ARBA" id="ARBA00036320"/>
    </source>
</evidence>
<evidence type="ECO:0000256" key="2">
    <source>
        <dbReference type="ARBA" id="ARBA00007664"/>
    </source>
</evidence>
<evidence type="ECO:0000256" key="4">
    <source>
        <dbReference type="ARBA" id="ARBA00022670"/>
    </source>
</evidence>
<dbReference type="GO" id="GO:0005576">
    <property type="term" value="C:extracellular region"/>
    <property type="evidence" value="ECO:0007669"/>
    <property type="project" value="UniProtKB-SubCell"/>
</dbReference>
<dbReference type="PANTHER" id="PTHR24276">
    <property type="entry name" value="POLYSERASE-RELATED"/>
    <property type="match status" value="1"/>
</dbReference>
<dbReference type="PANTHER" id="PTHR24276:SF91">
    <property type="entry name" value="AT26814P-RELATED"/>
    <property type="match status" value="1"/>
</dbReference>
<organism evidence="15 16">
    <name type="scientific">Drosophila virilis</name>
    <name type="common">Fruit fly</name>
    <dbReference type="NCBI Taxonomy" id="7244"/>
    <lineage>
        <taxon>Eukaryota</taxon>
        <taxon>Metazoa</taxon>
        <taxon>Ecdysozoa</taxon>
        <taxon>Arthropoda</taxon>
        <taxon>Hexapoda</taxon>
        <taxon>Insecta</taxon>
        <taxon>Pterygota</taxon>
        <taxon>Neoptera</taxon>
        <taxon>Endopterygota</taxon>
        <taxon>Diptera</taxon>
        <taxon>Brachycera</taxon>
        <taxon>Muscomorpha</taxon>
        <taxon>Ephydroidea</taxon>
        <taxon>Drosophilidae</taxon>
        <taxon>Drosophila</taxon>
    </lineage>
</organism>
<comment type="subcellular location">
    <subcellularLocation>
        <location evidence="1">Secreted</location>
        <location evidence="1">Extracellular space</location>
    </subcellularLocation>
</comment>
<evidence type="ECO:0000256" key="8">
    <source>
        <dbReference type="ARBA" id="ARBA00023145"/>
    </source>
</evidence>
<dbReference type="GO" id="GO:0004252">
    <property type="term" value="F:serine-type endopeptidase activity"/>
    <property type="evidence" value="ECO:0007669"/>
    <property type="project" value="UniProtKB-EC"/>
</dbReference>
<dbReference type="FunCoup" id="B4MB23">
    <property type="interactions" value="15"/>
</dbReference>
<dbReference type="CDD" id="cd00190">
    <property type="entry name" value="Tryp_SPc"/>
    <property type="match status" value="1"/>
</dbReference>
<evidence type="ECO:0000256" key="9">
    <source>
        <dbReference type="ARBA" id="ARBA00023157"/>
    </source>
</evidence>
<feature type="chain" id="PRO_5006457755" description="trypsin" evidence="13">
    <location>
        <begin position="23"/>
        <end position="293"/>
    </location>
</feature>
<dbReference type="HOGENOM" id="CLU_006842_7_0_1"/>
<dbReference type="SUPFAM" id="SSF50494">
    <property type="entry name" value="Trypsin-like serine proteases"/>
    <property type="match status" value="1"/>
</dbReference>
<evidence type="ECO:0000259" key="14">
    <source>
        <dbReference type="PROSITE" id="PS50240"/>
    </source>
</evidence>
<evidence type="ECO:0000256" key="12">
    <source>
        <dbReference type="RuleBase" id="RU363034"/>
    </source>
</evidence>
<feature type="signal peptide" evidence="13">
    <location>
        <begin position="1"/>
        <end position="22"/>
    </location>
</feature>
<evidence type="ECO:0000313" key="15">
    <source>
        <dbReference type="EMBL" id="EDW66432.2"/>
    </source>
</evidence>
<keyword evidence="8" id="KW-0865">Zymogen</keyword>
<keyword evidence="9" id="KW-1015">Disulfide bond</keyword>
<dbReference type="Gene3D" id="2.40.10.10">
    <property type="entry name" value="Trypsin-like serine proteases"/>
    <property type="match status" value="1"/>
</dbReference>
<evidence type="ECO:0000256" key="11">
    <source>
        <dbReference type="ARBA" id="ARBA00038868"/>
    </source>
</evidence>
<dbReference type="InterPro" id="IPR001314">
    <property type="entry name" value="Peptidase_S1A"/>
</dbReference>
<dbReference type="Proteomes" id="UP000008792">
    <property type="component" value="Unassembled WGS sequence"/>
</dbReference>
<dbReference type="PRINTS" id="PR00722">
    <property type="entry name" value="CHYMOTRYPSIN"/>
</dbReference>
<dbReference type="EMBL" id="CH940655">
    <property type="protein sequence ID" value="EDW66432.2"/>
    <property type="molecule type" value="Genomic_DNA"/>
</dbReference>
<dbReference type="Pfam" id="PF00089">
    <property type="entry name" value="Trypsin"/>
    <property type="match status" value="1"/>
</dbReference>
<keyword evidence="7 12" id="KW-0720">Serine protease</keyword>
<dbReference type="eggNOG" id="KOG3627">
    <property type="taxonomic scope" value="Eukaryota"/>
</dbReference>
<keyword evidence="6 12" id="KW-0378">Hydrolase</keyword>
<evidence type="ECO:0000256" key="7">
    <source>
        <dbReference type="ARBA" id="ARBA00022825"/>
    </source>
</evidence>
<dbReference type="InterPro" id="IPR033116">
    <property type="entry name" value="TRYPSIN_SER"/>
</dbReference>
<dbReference type="MEROPS" id="S01.A35"/>
<evidence type="ECO:0000313" key="16">
    <source>
        <dbReference type="Proteomes" id="UP000008792"/>
    </source>
</evidence>
<accession>B4MB23</accession>
<dbReference type="InParanoid" id="B4MB23"/>
<dbReference type="PROSITE" id="PS00134">
    <property type="entry name" value="TRYPSIN_HIS"/>
    <property type="match status" value="1"/>
</dbReference>
<name>B4MB23_DROVI</name>
<evidence type="ECO:0000256" key="3">
    <source>
        <dbReference type="ARBA" id="ARBA00022525"/>
    </source>
</evidence>
<dbReference type="STRING" id="7244.B4MB23"/>
<evidence type="ECO:0000256" key="13">
    <source>
        <dbReference type="SAM" id="SignalP"/>
    </source>
</evidence>
<dbReference type="OrthoDB" id="10059102at2759"/>
<sequence length="293" mass="31938">MHGVYYLCIWLFMLAATPGARSQLPESRIINGTVASVAETKHLVSIRLRSNDKNFGSGHICGGSLIGPNKVLTAAHCLYNTSKKRYRKAKEFVVVMGTLNRYERNNNTIVSYVSSIAYMNTFSTDSMRDDVGVMFLTNGLAVNGSHPTIAPIQLASEVTPAGVTCQVSGWGRTEQSSLSNVLLTANVSTIRHKTCSRIYGGGLLPGMLCAGRLRGGTDSCQGDSGGPLVYEDRLIGVVSWGYGCAEPGLPGVYADVQYYQQWIEERNGSFSLSAVPQIWLWLGSACYWLWSRD</sequence>